<evidence type="ECO:0000256" key="1">
    <source>
        <dbReference type="SAM" id="MobiDB-lite"/>
    </source>
</evidence>
<gene>
    <name evidence="2" type="ORF">SAMN05216378_3198</name>
</gene>
<dbReference type="EMBL" id="FOMT01000003">
    <property type="protein sequence ID" value="SFE46101.1"/>
    <property type="molecule type" value="Genomic_DNA"/>
</dbReference>
<dbReference type="AlphaFoldDB" id="A0A1I2AQ77"/>
<dbReference type="Proteomes" id="UP000198855">
    <property type="component" value="Unassembled WGS sequence"/>
</dbReference>
<protein>
    <submittedName>
        <fullName evidence="2">Uncharacterized protein</fullName>
    </submittedName>
</protein>
<keyword evidence="3" id="KW-1185">Reference proteome</keyword>
<evidence type="ECO:0000313" key="3">
    <source>
        <dbReference type="Proteomes" id="UP000198855"/>
    </source>
</evidence>
<feature type="region of interest" description="Disordered" evidence="1">
    <location>
        <begin position="30"/>
        <end position="52"/>
    </location>
</feature>
<proteinExistence type="predicted"/>
<dbReference type="PROSITE" id="PS51257">
    <property type="entry name" value="PROKAR_LIPOPROTEIN"/>
    <property type="match status" value="1"/>
</dbReference>
<organism evidence="2 3">
    <name type="scientific">Paenibacillus catalpae</name>
    <dbReference type="NCBI Taxonomy" id="1045775"/>
    <lineage>
        <taxon>Bacteria</taxon>
        <taxon>Bacillati</taxon>
        <taxon>Bacillota</taxon>
        <taxon>Bacilli</taxon>
        <taxon>Bacillales</taxon>
        <taxon>Paenibacillaceae</taxon>
        <taxon>Paenibacillus</taxon>
    </lineage>
</organism>
<sequence length="333" mass="37004">MKSRLKPSIYILLTIGITIGLMGCSTAERNEQAAPNKRTTTEADAKEAVETSSEQDALIHKFNTVVSTAKEASDIVSFLNENLNKAGQNHADQMVRELYAFYSKDLQTSQEAFFGENVQNVLTEMDWPITSANAASIQDEAVRQLVVTKLSGGYKLVWVEGTIYPIVDYSNQQKYSMYLSKPLNSYIALKAAESSEPAAMDAGLVIAWDELANRAIMAETFLNDYPDSPDYKEVEGIYLDSYLRMYIQGLANTPIFDSGTLKLVPEVKASYVKLSNENPNSVTGIMADRFLEILAKSDDVAMVRGPGGKQMLPEVDQFQKNYRRVAQKLLQEA</sequence>
<accession>A0A1I2AQ77</accession>
<reference evidence="3" key="1">
    <citation type="submission" date="2016-10" db="EMBL/GenBank/DDBJ databases">
        <authorList>
            <person name="Varghese N."/>
            <person name="Submissions S."/>
        </authorList>
    </citation>
    <scope>NUCLEOTIDE SEQUENCE [LARGE SCALE GENOMIC DNA]</scope>
    <source>
        <strain evidence="3">CGMCC 1.10784</strain>
    </source>
</reference>
<evidence type="ECO:0000313" key="2">
    <source>
        <dbReference type="EMBL" id="SFE46101.1"/>
    </source>
</evidence>
<feature type="compositionally biased region" description="Basic and acidic residues" evidence="1">
    <location>
        <begin position="39"/>
        <end position="49"/>
    </location>
</feature>
<dbReference type="RefSeq" id="WP_091186853.1">
    <property type="nucleotide sequence ID" value="NZ_FOMT01000003.1"/>
</dbReference>
<dbReference type="STRING" id="1045775.SAMN05216378_3198"/>
<name>A0A1I2AQ77_9BACL</name>
<dbReference type="OrthoDB" id="1707591at2"/>